<dbReference type="Pfam" id="PF00875">
    <property type="entry name" value="DNA_photolyase"/>
    <property type="match status" value="1"/>
</dbReference>
<dbReference type="PROSITE" id="PS51645">
    <property type="entry name" value="PHR_CRY_ALPHA_BETA"/>
    <property type="match status" value="1"/>
</dbReference>
<dbReference type="Gene3D" id="1.10.579.10">
    <property type="entry name" value="DNA Cyclobutane Dipyrimidine Photolyase, subunit A, domain 3"/>
    <property type="match status" value="1"/>
</dbReference>
<dbReference type="KEGG" id="als:DJ013_12935"/>
<evidence type="ECO:0000256" key="1">
    <source>
        <dbReference type="ARBA" id="ARBA00001932"/>
    </source>
</evidence>
<dbReference type="GO" id="GO:0003904">
    <property type="term" value="F:deoxyribodipyrimidine photo-lyase activity"/>
    <property type="evidence" value="ECO:0007669"/>
    <property type="project" value="TreeGrafter"/>
</dbReference>
<feature type="binding site" evidence="5">
    <location>
        <position position="207"/>
    </location>
    <ligand>
        <name>FAD</name>
        <dbReference type="ChEBI" id="CHEBI:57692"/>
    </ligand>
</feature>
<keyword evidence="2 5" id="KW-0285">Flavoprotein</keyword>
<comment type="similarity">
    <text evidence="7">Belongs to the DNA photolyase family.</text>
</comment>
<sequence>MTEPLNVFWFRRDLRIEDNCALYEALKKGKTLPIFIFDLRIIEELKKDDARISFIHETLKKLHSQLNGSLKVYIGDPIKVWTDIINEFDVKNVFLNKDYEPYALERDKAISYLLESKQIATHQYKDQVIFEKNEVLKANGEPYTIYTPYKNKWLSQFTDALVETFHSEANLTNLSTLKFDFPSIEEIGFKKSKVKVPAYTFEKLENYEDVRNIPALGQTSYLSTHLRFGTVSVRKAVKLAKETNQTLLSELIWREFFMQILFHFPHVVTQSFKAKYDNIAWRSSDEDFEKWCKGETGYPIVDAGMRELNQTGLMHNRVRMITASFLCKHLLIDWREGEAYFAEKLLDYDLSANNGNWQWVAGTGCDSAPYFRIFNPTSQQQKFDSKAEYIRRWVSDFDELSYPAPMVEHTFARKRCLDLYKRSLS</sequence>
<dbReference type="InterPro" id="IPR036155">
    <property type="entry name" value="Crypto/Photolyase_N_sf"/>
</dbReference>
<evidence type="ECO:0000256" key="4">
    <source>
        <dbReference type="ARBA" id="ARBA00022991"/>
    </source>
</evidence>
<keyword evidence="10" id="KW-1185">Reference proteome</keyword>
<dbReference type="GO" id="GO:0009416">
    <property type="term" value="P:response to light stimulus"/>
    <property type="evidence" value="ECO:0007669"/>
    <property type="project" value="TreeGrafter"/>
</dbReference>
<evidence type="ECO:0000259" key="8">
    <source>
        <dbReference type="PROSITE" id="PS51645"/>
    </source>
</evidence>
<accession>A0A2Z4GD43</accession>
<reference evidence="9 10" key="1">
    <citation type="submission" date="2018-05" db="EMBL/GenBank/DDBJ databases">
        <title>Complete genome sequence of Arcticibacterium luteifluviistationis SM1504T, a cytophagaceae bacterium isolated from Arctic surface seawater.</title>
        <authorList>
            <person name="Li Y."/>
            <person name="Qin Q.-L."/>
        </authorList>
    </citation>
    <scope>NUCLEOTIDE SEQUENCE [LARGE SCALE GENOMIC DNA]</scope>
    <source>
        <strain evidence="9 10">SM1504</strain>
    </source>
</reference>
<dbReference type="InterPro" id="IPR018394">
    <property type="entry name" value="DNA_photolyase_1_CS_C"/>
</dbReference>
<gene>
    <name evidence="9" type="ORF">DJ013_12935</name>
</gene>
<keyword evidence="4 7" id="KW-0157">Chromophore</keyword>
<dbReference type="Gene3D" id="1.25.40.80">
    <property type="match status" value="1"/>
</dbReference>
<name>A0A2Z4GD43_9BACT</name>
<dbReference type="OrthoDB" id="9772484at2"/>
<evidence type="ECO:0000256" key="2">
    <source>
        <dbReference type="ARBA" id="ARBA00022630"/>
    </source>
</evidence>
<dbReference type="PRINTS" id="PR00147">
    <property type="entry name" value="DNAPHOTLYASE"/>
</dbReference>
<dbReference type="Proteomes" id="UP000249873">
    <property type="component" value="Chromosome"/>
</dbReference>
<dbReference type="RefSeq" id="WP_111372213.1">
    <property type="nucleotide sequence ID" value="NZ_CP029480.1"/>
</dbReference>
<dbReference type="PANTHER" id="PTHR11455:SF9">
    <property type="entry name" value="CRYPTOCHROME CIRCADIAN CLOCK 5 ISOFORM X1"/>
    <property type="match status" value="1"/>
</dbReference>
<dbReference type="AlphaFoldDB" id="A0A2Z4GD43"/>
<dbReference type="InterPro" id="IPR014729">
    <property type="entry name" value="Rossmann-like_a/b/a_fold"/>
</dbReference>
<dbReference type="InterPro" id="IPR005101">
    <property type="entry name" value="Cryptochr/Photolyase_FAD-bd"/>
</dbReference>
<feature type="domain" description="Photolyase/cryptochrome alpha/beta" evidence="8">
    <location>
        <begin position="4"/>
        <end position="129"/>
    </location>
</feature>
<dbReference type="Pfam" id="PF03441">
    <property type="entry name" value="FAD_binding_7"/>
    <property type="match status" value="1"/>
</dbReference>
<organism evidence="9 10">
    <name type="scientific">Arcticibacterium luteifluviistationis</name>
    <dbReference type="NCBI Taxonomy" id="1784714"/>
    <lineage>
        <taxon>Bacteria</taxon>
        <taxon>Pseudomonadati</taxon>
        <taxon>Bacteroidota</taxon>
        <taxon>Cytophagia</taxon>
        <taxon>Cytophagales</taxon>
        <taxon>Leadbetterellaceae</taxon>
        <taxon>Arcticibacterium</taxon>
    </lineage>
</organism>
<dbReference type="Gene3D" id="3.40.50.620">
    <property type="entry name" value="HUPs"/>
    <property type="match status" value="1"/>
</dbReference>
<dbReference type="GO" id="GO:0071949">
    <property type="term" value="F:FAD binding"/>
    <property type="evidence" value="ECO:0007669"/>
    <property type="project" value="TreeGrafter"/>
</dbReference>
<comment type="cofactor">
    <cofactor evidence="5">
        <name>FAD</name>
        <dbReference type="ChEBI" id="CHEBI:57692"/>
    </cofactor>
    <text evidence="5">Binds 1 FAD per subunit.</text>
</comment>
<dbReference type="GO" id="GO:0003677">
    <property type="term" value="F:DNA binding"/>
    <property type="evidence" value="ECO:0007669"/>
    <property type="project" value="TreeGrafter"/>
</dbReference>
<dbReference type="GO" id="GO:0006950">
    <property type="term" value="P:response to stress"/>
    <property type="evidence" value="ECO:0007669"/>
    <property type="project" value="UniProtKB-ARBA"/>
</dbReference>
<proteinExistence type="inferred from homology"/>
<dbReference type="SUPFAM" id="SSF48173">
    <property type="entry name" value="Cryptochrome/photolyase FAD-binding domain"/>
    <property type="match status" value="1"/>
</dbReference>
<evidence type="ECO:0000256" key="5">
    <source>
        <dbReference type="PIRSR" id="PIRSR602081-1"/>
    </source>
</evidence>
<evidence type="ECO:0000256" key="3">
    <source>
        <dbReference type="ARBA" id="ARBA00022827"/>
    </source>
</evidence>
<feature type="site" description="Electron transfer via tryptophanyl radical" evidence="6">
    <location>
        <position position="281"/>
    </location>
</feature>
<feature type="binding site" evidence="5">
    <location>
        <begin position="347"/>
        <end position="349"/>
    </location>
    <ligand>
        <name>FAD</name>
        <dbReference type="ChEBI" id="CHEBI:57692"/>
    </ligand>
</feature>
<feature type="binding site" evidence="5">
    <location>
        <begin position="219"/>
        <end position="223"/>
    </location>
    <ligand>
        <name>FAD</name>
        <dbReference type="ChEBI" id="CHEBI:57692"/>
    </ligand>
</feature>
<evidence type="ECO:0000256" key="6">
    <source>
        <dbReference type="PIRSR" id="PIRSR602081-2"/>
    </source>
</evidence>
<keyword evidence="3 5" id="KW-0274">FAD</keyword>
<keyword evidence="9" id="KW-0456">Lyase</keyword>
<evidence type="ECO:0000256" key="7">
    <source>
        <dbReference type="RuleBase" id="RU004182"/>
    </source>
</evidence>
<comment type="cofactor">
    <cofactor evidence="1">
        <name>(6R)-5,10-methylene-5,6,7,8-tetrahydrofolate</name>
        <dbReference type="ChEBI" id="CHEBI:15636"/>
    </cofactor>
</comment>
<feature type="site" description="Electron transfer via tryptophanyl radical" evidence="6">
    <location>
        <position position="334"/>
    </location>
</feature>
<dbReference type="InterPro" id="IPR002081">
    <property type="entry name" value="Cryptochrome/DNA_photolyase_1"/>
</dbReference>
<evidence type="ECO:0000313" key="10">
    <source>
        <dbReference type="Proteomes" id="UP000249873"/>
    </source>
</evidence>
<dbReference type="PANTHER" id="PTHR11455">
    <property type="entry name" value="CRYPTOCHROME"/>
    <property type="match status" value="1"/>
</dbReference>
<dbReference type="GO" id="GO:0006139">
    <property type="term" value="P:nucleobase-containing compound metabolic process"/>
    <property type="evidence" value="ECO:0007669"/>
    <property type="project" value="UniProtKB-ARBA"/>
</dbReference>
<dbReference type="PROSITE" id="PS00394">
    <property type="entry name" value="DNA_PHOTOLYASES_1_1"/>
    <property type="match status" value="1"/>
</dbReference>
<protein>
    <submittedName>
        <fullName evidence="9">Deoxyribodipyrimidine photolyase</fullName>
    </submittedName>
</protein>
<evidence type="ECO:0000313" key="9">
    <source>
        <dbReference type="EMBL" id="AWV99020.1"/>
    </source>
</evidence>
<dbReference type="InterPro" id="IPR006050">
    <property type="entry name" value="DNA_photolyase_N"/>
</dbReference>
<feature type="binding site" evidence="5">
    <location>
        <begin position="250"/>
        <end position="257"/>
    </location>
    <ligand>
        <name>FAD</name>
        <dbReference type="ChEBI" id="CHEBI:57692"/>
    </ligand>
</feature>
<dbReference type="EMBL" id="CP029480">
    <property type="protein sequence ID" value="AWV99020.1"/>
    <property type="molecule type" value="Genomic_DNA"/>
</dbReference>
<dbReference type="InterPro" id="IPR036134">
    <property type="entry name" value="Crypto/Photolyase_FAD-like_sf"/>
</dbReference>
<dbReference type="PROSITE" id="PS00691">
    <property type="entry name" value="DNA_PHOTOLYASES_1_2"/>
    <property type="match status" value="1"/>
</dbReference>
<feature type="site" description="Electron transfer via tryptophanyl radical" evidence="6">
    <location>
        <position position="357"/>
    </location>
</feature>
<dbReference type="SUPFAM" id="SSF52425">
    <property type="entry name" value="Cryptochrome/photolyase, N-terminal domain"/>
    <property type="match status" value="1"/>
</dbReference>